<dbReference type="AlphaFoldDB" id="A0A9D4AE44"/>
<dbReference type="Proteomes" id="UP000828251">
    <property type="component" value="Unassembled WGS sequence"/>
</dbReference>
<name>A0A9D4AE44_9ROSI</name>
<sequence>MSWVGGLLRIEKDDVHVVFSQCVGFAIPCMAELMVVKEVFNYFFASKCCNSHKLVIESDSQKIVNWFLDPFETPNSFRIVVLVASRLGPNDRWLI</sequence>
<evidence type="ECO:0008006" key="3">
    <source>
        <dbReference type="Google" id="ProtNLM"/>
    </source>
</evidence>
<proteinExistence type="predicted"/>
<dbReference type="EMBL" id="JAIQCV010000004">
    <property type="protein sequence ID" value="KAH1108480.1"/>
    <property type="molecule type" value="Genomic_DNA"/>
</dbReference>
<organism evidence="1 2">
    <name type="scientific">Gossypium stocksii</name>
    <dbReference type="NCBI Taxonomy" id="47602"/>
    <lineage>
        <taxon>Eukaryota</taxon>
        <taxon>Viridiplantae</taxon>
        <taxon>Streptophyta</taxon>
        <taxon>Embryophyta</taxon>
        <taxon>Tracheophyta</taxon>
        <taxon>Spermatophyta</taxon>
        <taxon>Magnoliopsida</taxon>
        <taxon>eudicotyledons</taxon>
        <taxon>Gunneridae</taxon>
        <taxon>Pentapetalae</taxon>
        <taxon>rosids</taxon>
        <taxon>malvids</taxon>
        <taxon>Malvales</taxon>
        <taxon>Malvaceae</taxon>
        <taxon>Malvoideae</taxon>
        <taxon>Gossypium</taxon>
    </lineage>
</organism>
<keyword evidence="2" id="KW-1185">Reference proteome</keyword>
<accession>A0A9D4AE44</accession>
<evidence type="ECO:0000313" key="2">
    <source>
        <dbReference type="Proteomes" id="UP000828251"/>
    </source>
</evidence>
<reference evidence="1 2" key="1">
    <citation type="journal article" date="2021" name="Plant Biotechnol. J.">
        <title>Multi-omics assisted identification of the key and species-specific regulatory components of drought-tolerant mechanisms in Gossypium stocksii.</title>
        <authorList>
            <person name="Yu D."/>
            <person name="Ke L."/>
            <person name="Zhang D."/>
            <person name="Wu Y."/>
            <person name="Sun Y."/>
            <person name="Mei J."/>
            <person name="Sun J."/>
            <person name="Sun Y."/>
        </authorList>
    </citation>
    <scope>NUCLEOTIDE SEQUENCE [LARGE SCALE GENOMIC DNA]</scope>
    <source>
        <strain evidence="2">cv. E1</strain>
        <tissue evidence="1">Leaf</tissue>
    </source>
</reference>
<evidence type="ECO:0000313" key="1">
    <source>
        <dbReference type="EMBL" id="KAH1108480.1"/>
    </source>
</evidence>
<comment type="caution">
    <text evidence="1">The sequence shown here is derived from an EMBL/GenBank/DDBJ whole genome shotgun (WGS) entry which is preliminary data.</text>
</comment>
<gene>
    <name evidence="1" type="ORF">J1N35_012248</name>
</gene>
<protein>
    <recommendedName>
        <fullName evidence="3">RNase H type-1 domain-containing protein</fullName>
    </recommendedName>
</protein>